<dbReference type="PROSITE" id="PS50887">
    <property type="entry name" value="GGDEF"/>
    <property type="match status" value="1"/>
</dbReference>
<dbReference type="Pfam" id="PF00990">
    <property type="entry name" value="GGDEF"/>
    <property type="match status" value="1"/>
</dbReference>
<dbReference type="InterPro" id="IPR029787">
    <property type="entry name" value="Nucleotide_cyclase"/>
</dbReference>
<dbReference type="InterPro" id="IPR043128">
    <property type="entry name" value="Rev_trsase/Diguanyl_cyclase"/>
</dbReference>
<evidence type="ECO:0000313" key="6">
    <source>
        <dbReference type="Proteomes" id="UP000660381"/>
    </source>
</evidence>
<dbReference type="Gene3D" id="3.30.70.270">
    <property type="match status" value="1"/>
</dbReference>
<gene>
    <name evidence="5" type="ORF">H6G68_09055</name>
</gene>
<sequence>MNNILIIEDDPLMRELIQEILDQAGFSTITAEDGLVGLNMIKEHHPILIMCDVMMPHLDGYSLIEILHQDPVTALIPFIFLTAKDEHCDLRQAMSLGADDYLTKPFNAEELLQAITTQLKKREIFTEYYLNQVQQMEAKLMYLDRHDSLTGLPNQFLLEEHFNQTRLQAYNDRQILPLLLIDINIFHQTKLIFESSLRQLLLKAVATRLNDMQLQNHAIDLISYLQTDKLVILLKSTLDIQVAADIAQKILDNLSQPLFFNTQEISLAAKIGITCYPDDGLQLNELLTNAEVALEHYKQQDTSFYHFSSPEILKTVFRKTILATDLNYALARNEFQLYYQPQINITTGQVVCVEALIRWQHPEHGFISPAEFIPIAEKSGFIIPLGDWILKTACHQLVVFQSEGLGNFNLAVNISACQFANPDFSQRVIDIIAETSLAPKFLELELTESVFIEDVEVVKEKLNQLYNYSIQISIDDFGTGYSSLKYLQEFSFNHLKIDRYFITNIDKIDSKQAIVKSIMQMADNLQIKIIAEGVETEDELCWLRQNNCNVIQGYFFSRPLAPEELKKFLLTIQCRKFQ</sequence>
<reference evidence="5 6" key="1">
    <citation type="journal article" date="2020" name="ISME J.">
        <title>Comparative genomics reveals insights into cyanobacterial evolution and habitat adaptation.</title>
        <authorList>
            <person name="Chen M.Y."/>
            <person name="Teng W.K."/>
            <person name="Zhao L."/>
            <person name="Hu C.X."/>
            <person name="Zhou Y.K."/>
            <person name="Han B.P."/>
            <person name="Song L.R."/>
            <person name="Shu W.S."/>
        </authorList>
    </citation>
    <scope>NUCLEOTIDE SEQUENCE [LARGE SCALE GENOMIC DNA]</scope>
    <source>
        <strain evidence="5 6">FACHB-362</strain>
    </source>
</reference>
<keyword evidence="1" id="KW-0597">Phosphoprotein</keyword>
<dbReference type="InterPro" id="IPR050706">
    <property type="entry name" value="Cyclic-di-GMP_PDE-like"/>
</dbReference>
<dbReference type="PROSITE" id="PS50110">
    <property type="entry name" value="RESPONSE_REGULATORY"/>
    <property type="match status" value="1"/>
</dbReference>
<dbReference type="InterPro" id="IPR011006">
    <property type="entry name" value="CheY-like_superfamily"/>
</dbReference>
<dbReference type="CDD" id="cd01949">
    <property type="entry name" value="GGDEF"/>
    <property type="match status" value="1"/>
</dbReference>
<keyword evidence="6" id="KW-1185">Reference proteome</keyword>
<evidence type="ECO:0000259" key="2">
    <source>
        <dbReference type="PROSITE" id="PS50110"/>
    </source>
</evidence>
<dbReference type="InterPro" id="IPR035919">
    <property type="entry name" value="EAL_sf"/>
</dbReference>
<dbReference type="SMART" id="SM00267">
    <property type="entry name" value="GGDEF"/>
    <property type="match status" value="1"/>
</dbReference>
<evidence type="ECO:0000259" key="4">
    <source>
        <dbReference type="PROSITE" id="PS50887"/>
    </source>
</evidence>
<dbReference type="InterPro" id="IPR000160">
    <property type="entry name" value="GGDEF_dom"/>
</dbReference>
<dbReference type="PROSITE" id="PS50883">
    <property type="entry name" value="EAL"/>
    <property type="match status" value="1"/>
</dbReference>
<proteinExistence type="predicted"/>
<evidence type="ECO:0000313" key="5">
    <source>
        <dbReference type="EMBL" id="MBD2691901.1"/>
    </source>
</evidence>
<dbReference type="InterPro" id="IPR001789">
    <property type="entry name" value="Sig_transdc_resp-reg_receiver"/>
</dbReference>
<feature type="domain" description="EAL" evidence="3">
    <location>
        <begin position="319"/>
        <end position="573"/>
    </location>
</feature>
<dbReference type="SMART" id="SM00052">
    <property type="entry name" value="EAL"/>
    <property type="match status" value="1"/>
</dbReference>
<dbReference type="EMBL" id="JACJTQ010000010">
    <property type="protein sequence ID" value="MBD2691901.1"/>
    <property type="molecule type" value="Genomic_DNA"/>
</dbReference>
<dbReference type="RefSeq" id="WP_190906332.1">
    <property type="nucleotide sequence ID" value="NZ_JACJTQ010000010.1"/>
</dbReference>
<evidence type="ECO:0000259" key="3">
    <source>
        <dbReference type="PROSITE" id="PS50883"/>
    </source>
</evidence>
<organism evidence="5 6">
    <name type="scientific">Anabaena catenula FACHB-362</name>
    <dbReference type="NCBI Taxonomy" id="2692877"/>
    <lineage>
        <taxon>Bacteria</taxon>
        <taxon>Bacillati</taxon>
        <taxon>Cyanobacteriota</taxon>
        <taxon>Cyanophyceae</taxon>
        <taxon>Nostocales</taxon>
        <taxon>Nostocaceae</taxon>
        <taxon>Anabaena</taxon>
    </lineage>
</organism>
<dbReference type="SUPFAM" id="SSF141868">
    <property type="entry name" value="EAL domain-like"/>
    <property type="match status" value="1"/>
</dbReference>
<dbReference type="SUPFAM" id="SSF52172">
    <property type="entry name" value="CheY-like"/>
    <property type="match status" value="1"/>
</dbReference>
<dbReference type="InterPro" id="IPR001633">
    <property type="entry name" value="EAL_dom"/>
</dbReference>
<dbReference type="Pfam" id="PF00563">
    <property type="entry name" value="EAL"/>
    <property type="match status" value="1"/>
</dbReference>
<evidence type="ECO:0000256" key="1">
    <source>
        <dbReference type="PROSITE-ProRule" id="PRU00169"/>
    </source>
</evidence>
<accession>A0ABR8J4F6</accession>
<dbReference type="Pfam" id="PF00072">
    <property type="entry name" value="Response_reg"/>
    <property type="match status" value="1"/>
</dbReference>
<comment type="caution">
    <text evidence="5">The sequence shown here is derived from an EMBL/GenBank/DDBJ whole genome shotgun (WGS) entry which is preliminary data.</text>
</comment>
<name>A0ABR8J4F6_9NOST</name>
<feature type="domain" description="Response regulatory" evidence="2">
    <location>
        <begin position="3"/>
        <end position="119"/>
    </location>
</feature>
<dbReference type="Gene3D" id="3.40.50.2300">
    <property type="match status" value="1"/>
</dbReference>
<dbReference type="PANTHER" id="PTHR33121">
    <property type="entry name" value="CYCLIC DI-GMP PHOSPHODIESTERASE PDEF"/>
    <property type="match status" value="1"/>
</dbReference>
<dbReference type="NCBIfam" id="TIGR00254">
    <property type="entry name" value="GGDEF"/>
    <property type="match status" value="1"/>
</dbReference>
<dbReference type="SMART" id="SM00448">
    <property type="entry name" value="REC"/>
    <property type="match status" value="1"/>
</dbReference>
<dbReference type="PANTHER" id="PTHR33121:SF71">
    <property type="entry name" value="OXYGEN SENSOR PROTEIN DOSP"/>
    <property type="match status" value="1"/>
</dbReference>
<dbReference type="SUPFAM" id="SSF55073">
    <property type="entry name" value="Nucleotide cyclase"/>
    <property type="match status" value="1"/>
</dbReference>
<feature type="domain" description="GGDEF" evidence="4">
    <location>
        <begin position="174"/>
        <end position="310"/>
    </location>
</feature>
<dbReference type="CDD" id="cd17574">
    <property type="entry name" value="REC_OmpR"/>
    <property type="match status" value="1"/>
</dbReference>
<protein>
    <submittedName>
        <fullName evidence="5">EAL domain-containing protein</fullName>
    </submittedName>
</protein>
<feature type="modified residue" description="4-aspartylphosphate" evidence="1">
    <location>
        <position position="52"/>
    </location>
</feature>
<dbReference type="CDD" id="cd01948">
    <property type="entry name" value="EAL"/>
    <property type="match status" value="1"/>
</dbReference>
<dbReference type="Gene3D" id="3.20.20.450">
    <property type="entry name" value="EAL domain"/>
    <property type="match status" value="1"/>
</dbReference>
<dbReference type="Proteomes" id="UP000660381">
    <property type="component" value="Unassembled WGS sequence"/>
</dbReference>